<evidence type="ECO:0000256" key="1">
    <source>
        <dbReference type="ARBA" id="ARBA00001947"/>
    </source>
</evidence>
<comment type="caution">
    <text evidence="6">The sequence shown here is derived from an EMBL/GenBank/DDBJ whole genome shotgun (WGS) entry which is preliminary data.</text>
</comment>
<evidence type="ECO:0000259" key="5">
    <source>
        <dbReference type="SMART" id="SM00849"/>
    </source>
</evidence>
<feature type="domain" description="Metallo-beta-lactamase" evidence="5">
    <location>
        <begin position="18"/>
        <end position="200"/>
    </location>
</feature>
<keyword evidence="3" id="KW-0378">Hydrolase</keyword>
<name>A0A9X2FA74_9BACT</name>
<organism evidence="6 7">
    <name type="scientific">Aeoliella straminimaris</name>
    <dbReference type="NCBI Taxonomy" id="2954799"/>
    <lineage>
        <taxon>Bacteria</taxon>
        <taxon>Pseudomonadati</taxon>
        <taxon>Planctomycetota</taxon>
        <taxon>Planctomycetia</taxon>
        <taxon>Pirellulales</taxon>
        <taxon>Lacipirellulaceae</taxon>
        <taxon>Aeoliella</taxon>
    </lineage>
</organism>
<evidence type="ECO:0000256" key="4">
    <source>
        <dbReference type="ARBA" id="ARBA00022833"/>
    </source>
</evidence>
<keyword evidence="4" id="KW-0862">Zinc</keyword>
<evidence type="ECO:0000256" key="3">
    <source>
        <dbReference type="ARBA" id="ARBA00022801"/>
    </source>
</evidence>
<keyword evidence="7" id="KW-1185">Reference proteome</keyword>
<dbReference type="PANTHER" id="PTHR46233">
    <property type="entry name" value="HYDROXYACYLGLUTATHIONE HYDROLASE GLOC"/>
    <property type="match status" value="1"/>
</dbReference>
<dbReference type="EMBL" id="JAMXLR010000036">
    <property type="protein sequence ID" value="MCO6044463.1"/>
    <property type="molecule type" value="Genomic_DNA"/>
</dbReference>
<dbReference type="InterPro" id="IPR051453">
    <property type="entry name" value="MBL_Glyoxalase_II"/>
</dbReference>
<dbReference type="GO" id="GO:0046872">
    <property type="term" value="F:metal ion binding"/>
    <property type="evidence" value="ECO:0007669"/>
    <property type="project" value="UniProtKB-KW"/>
</dbReference>
<comment type="cofactor">
    <cofactor evidence="1">
        <name>Zn(2+)</name>
        <dbReference type="ChEBI" id="CHEBI:29105"/>
    </cofactor>
</comment>
<dbReference type="GO" id="GO:0016787">
    <property type="term" value="F:hydrolase activity"/>
    <property type="evidence" value="ECO:0007669"/>
    <property type="project" value="UniProtKB-KW"/>
</dbReference>
<sequence length="219" mass="23506">MSSSQPPKITTILSQPFGENTYILGIPGRSDCVVVDPGFEPDKIFAELDTQNLVPAAILNTHGHSDHIAGNEAMKQRWPDCPLVIGHGDAHKLTDPRANLSAMFGGQLISPTADVMLAEGDTYESAGMAFRVLETPGHSAGHIVFVLKSDEPTLLIGGDMLFRQGIGRTDFPDGDPAAMVHSIRTKLYTLPDSTVVYPGHGPETTIGYEKENNPFVPAT</sequence>
<dbReference type="Pfam" id="PF00753">
    <property type="entry name" value="Lactamase_B"/>
    <property type="match status" value="1"/>
</dbReference>
<reference evidence="6" key="1">
    <citation type="submission" date="2022-06" db="EMBL/GenBank/DDBJ databases">
        <title>Aeoliella straminimaris, a novel planctomycete from sediments.</title>
        <authorList>
            <person name="Vitorino I.R."/>
            <person name="Lage O.M."/>
        </authorList>
    </citation>
    <scope>NUCLEOTIDE SEQUENCE</scope>
    <source>
        <strain evidence="6">ICT_H6.2</strain>
    </source>
</reference>
<accession>A0A9X2FA74</accession>
<dbReference type="RefSeq" id="WP_252852565.1">
    <property type="nucleotide sequence ID" value="NZ_JAMXLR010000036.1"/>
</dbReference>
<keyword evidence="2" id="KW-0479">Metal-binding</keyword>
<evidence type="ECO:0000313" key="6">
    <source>
        <dbReference type="EMBL" id="MCO6044463.1"/>
    </source>
</evidence>
<gene>
    <name evidence="6" type="ORF">NG895_11160</name>
</gene>
<proteinExistence type="predicted"/>
<dbReference type="Proteomes" id="UP001155241">
    <property type="component" value="Unassembled WGS sequence"/>
</dbReference>
<dbReference type="CDD" id="cd06262">
    <property type="entry name" value="metallo-hydrolase-like_MBL-fold"/>
    <property type="match status" value="1"/>
</dbReference>
<dbReference type="PANTHER" id="PTHR46233:SF3">
    <property type="entry name" value="HYDROXYACYLGLUTATHIONE HYDROLASE GLOC"/>
    <property type="match status" value="1"/>
</dbReference>
<dbReference type="InterPro" id="IPR036866">
    <property type="entry name" value="RibonucZ/Hydroxyglut_hydro"/>
</dbReference>
<dbReference type="SMART" id="SM00849">
    <property type="entry name" value="Lactamase_B"/>
    <property type="match status" value="1"/>
</dbReference>
<evidence type="ECO:0000256" key="2">
    <source>
        <dbReference type="ARBA" id="ARBA00022723"/>
    </source>
</evidence>
<dbReference type="AlphaFoldDB" id="A0A9X2FA74"/>
<dbReference type="InterPro" id="IPR001279">
    <property type="entry name" value="Metallo-B-lactamas"/>
</dbReference>
<evidence type="ECO:0000313" key="7">
    <source>
        <dbReference type="Proteomes" id="UP001155241"/>
    </source>
</evidence>
<dbReference type="SUPFAM" id="SSF56281">
    <property type="entry name" value="Metallo-hydrolase/oxidoreductase"/>
    <property type="match status" value="1"/>
</dbReference>
<protein>
    <submittedName>
        <fullName evidence="6">MBL fold metallo-hydrolase</fullName>
    </submittedName>
</protein>
<dbReference type="Gene3D" id="3.60.15.10">
    <property type="entry name" value="Ribonuclease Z/Hydroxyacylglutathione hydrolase-like"/>
    <property type="match status" value="1"/>
</dbReference>